<dbReference type="InterPro" id="IPR058240">
    <property type="entry name" value="rSAM_sf"/>
</dbReference>
<keyword evidence="2" id="KW-0479">Metal-binding</keyword>
<comment type="caution">
    <text evidence="5">The sequence shown here is derived from an EMBL/GenBank/DDBJ whole genome shotgun (WGS) entry which is preliminary data.</text>
</comment>
<accession>A0A2M8GM10</accession>
<evidence type="ECO:0000256" key="1">
    <source>
        <dbReference type="ARBA" id="ARBA00022691"/>
    </source>
</evidence>
<name>A0A2M8GM10_9BACT</name>
<evidence type="ECO:0000313" key="5">
    <source>
        <dbReference type="EMBL" id="PJC81584.1"/>
    </source>
</evidence>
<protein>
    <recommendedName>
        <fullName evidence="7">Radical SAM core domain-containing protein</fullName>
    </recommendedName>
</protein>
<dbReference type="InterPro" id="IPR013785">
    <property type="entry name" value="Aldolase_TIM"/>
</dbReference>
<evidence type="ECO:0008006" key="7">
    <source>
        <dbReference type="Google" id="ProtNLM"/>
    </source>
</evidence>
<evidence type="ECO:0000256" key="2">
    <source>
        <dbReference type="ARBA" id="ARBA00022723"/>
    </source>
</evidence>
<evidence type="ECO:0000256" key="4">
    <source>
        <dbReference type="ARBA" id="ARBA00023014"/>
    </source>
</evidence>
<keyword evidence="3" id="KW-0408">Iron</keyword>
<sequence length="450" mass="52191">MDIFQNSEKLLLKISKDLSLKPDHFYPLSVAYIWPTKYCPVGCAHCMFASPKPRFINQNMILSEKAINNFIKMSYDAQLSYLVVSGGGEPMLELPTILKLIKEARFNYFELITGGYWTSNIHQIKRCLTKIQKAIFFKKAKQKKFSFSLRISVDRYHQKIISPKSIAHLVRIIRSDSMLPDKQRSYPDIKIYFRSLLINDDTVSKLAKLLGARLSPLKNYIRNIIFDNSSKGLNEITVFYKSMYFVGRATNLSAHKIIEFDDYFNSYSDFNDDIRLGRTYLGPMSTGALLKGLNVTVTYNGKIMPYGGVSNIYGDICKDNYKDFLNKIFHDIISRTLLLKGINYVKKFAEEVEPKLDKKIKKKNWFASIADESLSTSEIKLYVCLRLVQEDVIKGKIKVKNLPNYLIKLISHKKTSLQTEYYKYINKLKIIKRIYPNEMVQIKIKNTSIY</sequence>
<dbReference type="Gene3D" id="3.20.20.70">
    <property type="entry name" value="Aldolase class I"/>
    <property type="match status" value="1"/>
</dbReference>
<dbReference type="GO" id="GO:0003824">
    <property type="term" value="F:catalytic activity"/>
    <property type="evidence" value="ECO:0007669"/>
    <property type="project" value="InterPro"/>
</dbReference>
<keyword evidence="1" id="KW-0949">S-adenosyl-L-methionine</keyword>
<evidence type="ECO:0000256" key="3">
    <source>
        <dbReference type="ARBA" id="ARBA00023004"/>
    </source>
</evidence>
<dbReference type="SUPFAM" id="SSF102114">
    <property type="entry name" value="Radical SAM enzymes"/>
    <property type="match status" value="1"/>
</dbReference>
<dbReference type="SFLD" id="SFLDS00029">
    <property type="entry name" value="Radical_SAM"/>
    <property type="match status" value="1"/>
</dbReference>
<reference evidence="6" key="1">
    <citation type="submission" date="2017-09" db="EMBL/GenBank/DDBJ databases">
        <title>Depth-based differentiation of microbial function through sediment-hosted aquifers and enrichment of novel symbionts in the deep terrestrial subsurface.</title>
        <authorList>
            <person name="Probst A.J."/>
            <person name="Ladd B."/>
            <person name="Jarett J.K."/>
            <person name="Geller-Mcgrath D.E."/>
            <person name="Sieber C.M.K."/>
            <person name="Emerson J.B."/>
            <person name="Anantharaman K."/>
            <person name="Thomas B.C."/>
            <person name="Malmstrom R."/>
            <person name="Stieglmeier M."/>
            <person name="Klingl A."/>
            <person name="Woyke T."/>
            <person name="Ryan C.M."/>
            <person name="Banfield J.F."/>
        </authorList>
    </citation>
    <scope>NUCLEOTIDE SEQUENCE [LARGE SCALE GENOMIC DNA]</scope>
</reference>
<gene>
    <name evidence="5" type="ORF">CO007_03900</name>
</gene>
<dbReference type="EMBL" id="PFQK01000065">
    <property type="protein sequence ID" value="PJC81584.1"/>
    <property type="molecule type" value="Genomic_DNA"/>
</dbReference>
<keyword evidence="4" id="KW-0411">Iron-sulfur</keyword>
<dbReference type="Pfam" id="PF13353">
    <property type="entry name" value="Fer4_12"/>
    <property type="match status" value="1"/>
</dbReference>
<dbReference type="GO" id="GO:0051536">
    <property type="term" value="F:iron-sulfur cluster binding"/>
    <property type="evidence" value="ECO:0007669"/>
    <property type="project" value="UniProtKB-KW"/>
</dbReference>
<evidence type="ECO:0000313" key="6">
    <source>
        <dbReference type="Proteomes" id="UP000229370"/>
    </source>
</evidence>
<organism evidence="5 6">
    <name type="scientific">Candidatus Roizmanbacteria bacterium CG_4_8_14_3_um_filter_36_10</name>
    <dbReference type="NCBI Taxonomy" id="1974834"/>
    <lineage>
        <taxon>Bacteria</taxon>
        <taxon>Candidatus Roizmaniibacteriota</taxon>
    </lineage>
</organism>
<dbReference type="Proteomes" id="UP000229370">
    <property type="component" value="Unassembled WGS sequence"/>
</dbReference>
<dbReference type="InterPro" id="IPR007197">
    <property type="entry name" value="rSAM"/>
</dbReference>
<dbReference type="AlphaFoldDB" id="A0A2M8GM10"/>
<dbReference type="GO" id="GO:0046872">
    <property type="term" value="F:metal ion binding"/>
    <property type="evidence" value="ECO:0007669"/>
    <property type="project" value="UniProtKB-KW"/>
</dbReference>
<proteinExistence type="predicted"/>